<protein>
    <recommendedName>
        <fullName evidence="4">DUF1682 domain-containing protein</fullName>
    </recommendedName>
</protein>
<comment type="caution">
    <text evidence="2">The sequence shown here is derived from an EMBL/GenBank/DDBJ whole genome shotgun (WGS) entry which is preliminary data.</text>
</comment>
<reference evidence="2 3" key="1">
    <citation type="submission" date="2018-04" db="EMBL/GenBank/DDBJ databases">
        <title>Pedobacter chongqingensis sp. nov., isolated from a rottenly hemp rope.</title>
        <authorList>
            <person name="Cai Y."/>
        </authorList>
    </citation>
    <scope>NUCLEOTIDE SEQUENCE [LARGE SCALE GENOMIC DNA]</scope>
    <source>
        <strain evidence="2 3">FJ4-8</strain>
    </source>
</reference>
<evidence type="ECO:0008006" key="4">
    <source>
        <dbReference type="Google" id="ProtNLM"/>
    </source>
</evidence>
<organism evidence="2 3">
    <name type="scientific">Pararcticibacter amylolyticus</name>
    <dbReference type="NCBI Taxonomy" id="2173175"/>
    <lineage>
        <taxon>Bacteria</taxon>
        <taxon>Pseudomonadati</taxon>
        <taxon>Bacteroidota</taxon>
        <taxon>Sphingobacteriia</taxon>
        <taxon>Sphingobacteriales</taxon>
        <taxon>Sphingobacteriaceae</taxon>
        <taxon>Pararcticibacter</taxon>
    </lineage>
</organism>
<keyword evidence="3" id="KW-1185">Reference proteome</keyword>
<dbReference type="RefSeq" id="WP_109415745.1">
    <property type="nucleotide sequence ID" value="NZ_QEAS01000007.1"/>
</dbReference>
<feature type="transmembrane region" description="Helical" evidence="1">
    <location>
        <begin position="12"/>
        <end position="33"/>
    </location>
</feature>
<sequence length="134" mass="15525">MNKRFNAGKVLLGILIAAAAFTALGFVIMYLWNSILPGTIHAGTITFWQALGIFVLAKILFGFGGKGPGGGRPFWWKREMRKKMRNMTAEEREKFKEEMYRRMDCWHSPSDNFRHSFYKNQENVNKTEPDESNK</sequence>
<keyword evidence="1" id="KW-1133">Transmembrane helix</keyword>
<evidence type="ECO:0000313" key="3">
    <source>
        <dbReference type="Proteomes" id="UP000245647"/>
    </source>
</evidence>
<dbReference type="EMBL" id="QEAS01000007">
    <property type="protein sequence ID" value="PWG80890.1"/>
    <property type="molecule type" value="Genomic_DNA"/>
</dbReference>
<proteinExistence type="predicted"/>
<dbReference type="AlphaFoldDB" id="A0A2U2PHP0"/>
<accession>A0A2U2PHP0</accession>
<feature type="transmembrane region" description="Helical" evidence="1">
    <location>
        <begin position="45"/>
        <end position="63"/>
    </location>
</feature>
<dbReference type="Proteomes" id="UP000245647">
    <property type="component" value="Unassembled WGS sequence"/>
</dbReference>
<gene>
    <name evidence="2" type="ORF">DDR33_10605</name>
</gene>
<keyword evidence="1" id="KW-0472">Membrane</keyword>
<evidence type="ECO:0000313" key="2">
    <source>
        <dbReference type="EMBL" id="PWG80890.1"/>
    </source>
</evidence>
<evidence type="ECO:0000256" key="1">
    <source>
        <dbReference type="SAM" id="Phobius"/>
    </source>
</evidence>
<dbReference type="OrthoDB" id="1099872at2"/>
<name>A0A2U2PHP0_9SPHI</name>
<keyword evidence="1" id="KW-0812">Transmembrane</keyword>